<dbReference type="HOGENOM" id="CLU_2743515_0_0_1"/>
<keyword evidence="2" id="KW-1185">Reference proteome</keyword>
<sequence>MYTSRSKLITFPKPTLASAVPALCNEHFQKAEKDVARASKDVARASKDVGHSISSTNKPPFKLHDIVAAFV</sequence>
<dbReference type="Proteomes" id="UP000032141">
    <property type="component" value="Chromosome C1"/>
</dbReference>
<accession>A0A0D3A930</accession>
<dbReference type="Gramene" id="Bo1g073640.1">
    <property type="protein sequence ID" value="Bo1g073640.1"/>
    <property type="gene ID" value="Bo1g073640"/>
</dbReference>
<name>A0A0D3A930_BRAOL</name>
<dbReference type="AlphaFoldDB" id="A0A0D3A930"/>
<dbReference type="EnsemblPlants" id="Bo1g073640.1">
    <property type="protein sequence ID" value="Bo1g073640.1"/>
    <property type="gene ID" value="Bo1g073640"/>
</dbReference>
<reference evidence="1 2" key="1">
    <citation type="journal article" date="2014" name="Genome Biol.">
        <title>Transcriptome and methylome profiling reveals relics of genome dominance in the mesopolyploid Brassica oleracea.</title>
        <authorList>
            <person name="Parkin I.A."/>
            <person name="Koh C."/>
            <person name="Tang H."/>
            <person name="Robinson S.J."/>
            <person name="Kagale S."/>
            <person name="Clarke W.E."/>
            <person name="Town C.D."/>
            <person name="Nixon J."/>
            <person name="Krishnakumar V."/>
            <person name="Bidwell S.L."/>
            <person name="Denoeud F."/>
            <person name="Belcram H."/>
            <person name="Links M.G."/>
            <person name="Just J."/>
            <person name="Clarke C."/>
            <person name="Bender T."/>
            <person name="Huebert T."/>
            <person name="Mason A.S."/>
            <person name="Pires J.C."/>
            <person name="Barker G."/>
            <person name="Moore J."/>
            <person name="Walley P.G."/>
            <person name="Manoli S."/>
            <person name="Batley J."/>
            <person name="Edwards D."/>
            <person name="Nelson M.N."/>
            <person name="Wang X."/>
            <person name="Paterson A.H."/>
            <person name="King G."/>
            <person name="Bancroft I."/>
            <person name="Chalhoub B."/>
            <person name="Sharpe A.G."/>
        </authorList>
    </citation>
    <scope>NUCLEOTIDE SEQUENCE</scope>
    <source>
        <strain evidence="1 2">cv. TO1000</strain>
    </source>
</reference>
<evidence type="ECO:0000313" key="1">
    <source>
        <dbReference type="EnsemblPlants" id="Bo1g073640.1"/>
    </source>
</evidence>
<reference evidence="1" key="2">
    <citation type="submission" date="2015-03" db="UniProtKB">
        <authorList>
            <consortium name="EnsemblPlants"/>
        </authorList>
    </citation>
    <scope>IDENTIFICATION</scope>
</reference>
<organism evidence="1 2">
    <name type="scientific">Brassica oleracea var. oleracea</name>
    <dbReference type="NCBI Taxonomy" id="109376"/>
    <lineage>
        <taxon>Eukaryota</taxon>
        <taxon>Viridiplantae</taxon>
        <taxon>Streptophyta</taxon>
        <taxon>Embryophyta</taxon>
        <taxon>Tracheophyta</taxon>
        <taxon>Spermatophyta</taxon>
        <taxon>Magnoliopsida</taxon>
        <taxon>eudicotyledons</taxon>
        <taxon>Gunneridae</taxon>
        <taxon>Pentapetalae</taxon>
        <taxon>rosids</taxon>
        <taxon>malvids</taxon>
        <taxon>Brassicales</taxon>
        <taxon>Brassicaceae</taxon>
        <taxon>Brassiceae</taxon>
        <taxon>Brassica</taxon>
    </lineage>
</organism>
<evidence type="ECO:0000313" key="2">
    <source>
        <dbReference type="Proteomes" id="UP000032141"/>
    </source>
</evidence>
<protein>
    <submittedName>
        <fullName evidence="1">Uncharacterized protein</fullName>
    </submittedName>
</protein>
<proteinExistence type="predicted"/>